<dbReference type="SUPFAM" id="SSF55753">
    <property type="entry name" value="Actin depolymerizing proteins"/>
    <property type="match status" value="1"/>
</dbReference>
<dbReference type="EMBL" id="BQXS01011319">
    <property type="protein sequence ID" value="GKT36860.1"/>
    <property type="molecule type" value="Genomic_DNA"/>
</dbReference>
<dbReference type="Pfam" id="PF00241">
    <property type="entry name" value="Cofilin_ADF"/>
    <property type="match status" value="1"/>
</dbReference>
<evidence type="ECO:0000259" key="3">
    <source>
        <dbReference type="PROSITE" id="PS51263"/>
    </source>
</evidence>
<dbReference type="InterPro" id="IPR017904">
    <property type="entry name" value="ADF/Cofilin"/>
</dbReference>
<dbReference type="CDD" id="cd11286">
    <property type="entry name" value="ADF_cofilin_like"/>
    <property type="match status" value="1"/>
</dbReference>
<evidence type="ECO:0000313" key="4">
    <source>
        <dbReference type="EMBL" id="GKT36860.1"/>
    </source>
</evidence>
<evidence type="ECO:0000313" key="5">
    <source>
        <dbReference type="Proteomes" id="UP001057375"/>
    </source>
</evidence>
<feature type="domain" description="ADF-H" evidence="3">
    <location>
        <begin position="1"/>
        <end position="135"/>
    </location>
</feature>
<keyword evidence="5" id="KW-1185">Reference proteome</keyword>
<dbReference type="SMART" id="SM00102">
    <property type="entry name" value="ADF"/>
    <property type="match status" value="1"/>
</dbReference>
<accession>A0ABQ5KWM7</accession>
<dbReference type="InterPro" id="IPR002108">
    <property type="entry name" value="ADF-H"/>
</dbReference>
<name>A0ABQ5KWM7_9EUKA</name>
<dbReference type="PROSITE" id="PS51263">
    <property type="entry name" value="ADF_H"/>
    <property type="match status" value="1"/>
</dbReference>
<reference evidence="4" key="1">
    <citation type="submission" date="2022-03" db="EMBL/GenBank/DDBJ databases">
        <title>Draft genome sequence of Aduncisulcus paluster, a free-living microaerophilic Fornicata.</title>
        <authorList>
            <person name="Yuyama I."/>
            <person name="Kume K."/>
            <person name="Tamura T."/>
            <person name="Inagaki Y."/>
            <person name="Hashimoto T."/>
        </authorList>
    </citation>
    <scope>NUCLEOTIDE SEQUENCE</scope>
    <source>
        <strain evidence="4">NY0171</strain>
    </source>
</reference>
<proteinExistence type="inferred from homology"/>
<keyword evidence="2" id="KW-0009">Actin-binding</keyword>
<dbReference type="InterPro" id="IPR029006">
    <property type="entry name" value="ADF-H/Gelsolin-like_dom_sf"/>
</dbReference>
<organism evidence="4 5">
    <name type="scientific">Aduncisulcus paluster</name>
    <dbReference type="NCBI Taxonomy" id="2918883"/>
    <lineage>
        <taxon>Eukaryota</taxon>
        <taxon>Metamonada</taxon>
        <taxon>Carpediemonas-like organisms</taxon>
        <taxon>Aduncisulcus</taxon>
    </lineage>
</organism>
<dbReference type="Proteomes" id="UP001057375">
    <property type="component" value="Unassembled WGS sequence"/>
</dbReference>
<gene>
    <name evidence="4" type="ORF">ADUPG1_009753</name>
</gene>
<protein>
    <submittedName>
        <fullName evidence="4">ADF/Cofilin like protein</fullName>
    </submittedName>
</protein>
<evidence type="ECO:0000256" key="1">
    <source>
        <dbReference type="ARBA" id="ARBA00006844"/>
    </source>
</evidence>
<dbReference type="PANTHER" id="PTHR11913">
    <property type="entry name" value="COFILIN-RELATED"/>
    <property type="match status" value="1"/>
</dbReference>
<evidence type="ECO:0000256" key="2">
    <source>
        <dbReference type="ARBA" id="ARBA00023203"/>
    </source>
</evidence>
<comment type="caution">
    <text evidence="4">The sequence shown here is derived from an EMBL/GenBank/DDBJ whole genome shotgun (WGS) entry which is preliminary data.</text>
</comment>
<comment type="similarity">
    <text evidence="1">Belongs to the actin-binding proteins ADF family.</text>
</comment>
<dbReference type="Gene3D" id="3.40.20.10">
    <property type="entry name" value="Severin"/>
    <property type="match status" value="1"/>
</dbReference>
<sequence length="136" mass="15658">MSGVKACEDALTAFTDIKLRRKYQAVMYKINDEMTEVVVDRTFDVETTWEQLKESLPEKTPRYIVYDCKYEDSDGATRTKLVFIAWSPDSASIKDKMVYASSREGFRSQLSGCHISHQATDFDEFSLESVISRCRL</sequence>